<evidence type="ECO:0000259" key="2">
    <source>
        <dbReference type="Pfam" id="PF09302"/>
    </source>
</evidence>
<evidence type="ECO:0000256" key="1">
    <source>
        <dbReference type="SAM" id="MobiDB-lite"/>
    </source>
</evidence>
<dbReference type="Pfam" id="PF09302">
    <property type="entry name" value="XLF"/>
    <property type="match status" value="1"/>
</dbReference>
<organism evidence="3 4">
    <name type="scientific">Candida oxycetoniae</name>
    <dbReference type="NCBI Taxonomy" id="497107"/>
    <lineage>
        <taxon>Eukaryota</taxon>
        <taxon>Fungi</taxon>
        <taxon>Dikarya</taxon>
        <taxon>Ascomycota</taxon>
        <taxon>Saccharomycotina</taxon>
        <taxon>Pichiomycetes</taxon>
        <taxon>Debaryomycetaceae</taxon>
        <taxon>Candida/Lodderomyces clade</taxon>
        <taxon>Candida</taxon>
    </lineage>
</organism>
<protein>
    <recommendedName>
        <fullName evidence="2">XLF-like N-terminal domain-containing protein</fullName>
    </recommendedName>
</protein>
<dbReference type="AlphaFoldDB" id="A0AAI9SYK5"/>
<dbReference type="EMBL" id="JAHUZD010000067">
    <property type="protein sequence ID" value="KAI3405146.2"/>
    <property type="molecule type" value="Genomic_DNA"/>
</dbReference>
<proteinExistence type="predicted"/>
<reference evidence="3" key="1">
    <citation type="journal article" date="2022" name="DNA Res.">
        <title>Genome analysis of five recently described species of the CUG-Ser clade uncovers Candida theae as a new hybrid lineage with pathogenic potential in the Candida parapsilosis species complex.</title>
        <authorList>
            <person name="Mixao V."/>
            <person name="Del Olmo V."/>
            <person name="Hegedusova E."/>
            <person name="Saus E."/>
            <person name="Pryszcz L."/>
            <person name="Cillingova A."/>
            <person name="Nosek J."/>
            <person name="Gabaldon T."/>
        </authorList>
    </citation>
    <scope>NUCLEOTIDE SEQUENCE</scope>
    <source>
        <strain evidence="3">CBS 10844</strain>
    </source>
</reference>
<keyword evidence="4" id="KW-1185">Reference proteome</keyword>
<evidence type="ECO:0000313" key="3">
    <source>
        <dbReference type="EMBL" id="KAI3405146.2"/>
    </source>
</evidence>
<feature type="domain" description="XLF-like N-terminal" evidence="2">
    <location>
        <begin position="9"/>
        <end position="111"/>
    </location>
</feature>
<name>A0AAI9SYK5_9ASCO</name>
<dbReference type="InterPro" id="IPR015381">
    <property type="entry name" value="XLF-like_N"/>
</dbReference>
<accession>A0AAI9SYK5</accession>
<dbReference type="RefSeq" id="XP_049180891.1">
    <property type="nucleotide sequence ID" value="XM_049323295.1"/>
</dbReference>
<evidence type="ECO:0000313" key="4">
    <source>
        <dbReference type="Proteomes" id="UP001202479"/>
    </source>
</evidence>
<sequence length="297" mass="34178">MVMVLPIRWHSTSLNFIQPPKVIYGFHSEQKEPRSSLYLTNFKKVWAQVLNREEMIAKAKSLGIDEVNNKVLAELVNAIEPQMASRLSFDQKGPIILVKVDIGVNWTFDLQELSPTETIEFLAKLNYQQFANTCFLNFQICKLKSIIDVKDSYARFVATNFEQSHGNHLLKTYRKNNIGDAESIDTFDQSEWQEKATNEYRKKRLDAKFSRNQILDKNIDVAISIPWEFANEGLACEKEVVEDVEEADSHKHKQNFPNSSPTRPRQRIGMMSGLKRSQDDKAPSSPSPKKTRRIGQL</sequence>
<dbReference type="GeneID" id="73379719"/>
<dbReference type="Proteomes" id="UP001202479">
    <property type="component" value="Unassembled WGS sequence"/>
</dbReference>
<comment type="caution">
    <text evidence="3">The sequence shown here is derived from an EMBL/GenBank/DDBJ whole genome shotgun (WGS) entry which is preliminary data.</text>
</comment>
<feature type="region of interest" description="Disordered" evidence="1">
    <location>
        <begin position="245"/>
        <end position="297"/>
    </location>
</feature>
<gene>
    <name evidence="3" type="ORF">KGF56_002102</name>
</gene>
<dbReference type="GO" id="GO:0006302">
    <property type="term" value="P:double-strand break repair"/>
    <property type="evidence" value="ECO:0007669"/>
    <property type="project" value="InterPro"/>
</dbReference>
<dbReference type="GO" id="GO:0005634">
    <property type="term" value="C:nucleus"/>
    <property type="evidence" value="ECO:0007669"/>
    <property type="project" value="InterPro"/>
</dbReference>